<comment type="caution">
    <text evidence="1">The sequence shown here is derived from an EMBL/GenBank/DDBJ whole genome shotgun (WGS) entry which is preliminary data.</text>
</comment>
<evidence type="ECO:0000313" key="1">
    <source>
        <dbReference type="EMBL" id="GFN95261.1"/>
    </source>
</evidence>
<name>A0AAV3ZKZ8_9GAST</name>
<proteinExistence type="predicted"/>
<keyword evidence="2" id="KW-1185">Reference proteome</keyword>
<gene>
    <name evidence="1" type="ORF">PoB_002176700</name>
</gene>
<reference evidence="1 2" key="1">
    <citation type="journal article" date="2021" name="Elife">
        <title>Chloroplast acquisition without the gene transfer in kleptoplastic sea slugs, Plakobranchus ocellatus.</title>
        <authorList>
            <person name="Maeda T."/>
            <person name="Takahashi S."/>
            <person name="Yoshida T."/>
            <person name="Shimamura S."/>
            <person name="Takaki Y."/>
            <person name="Nagai Y."/>
            <person name="Toyoda A."/>
            <person name="Suzuki Y."/>
            <person name="Arimoto A."/>
            <person name="Ishii H."/>
            <person name="Satoh N."/>
            <person name="Nishiyama T."/>
            <person name="Hasebe M."/>
            <person name="Maruyama T."/>
            <person name="Minagawa J."/>
            <person name="Obokata J."/>
            <person name="Shigenobu S."/>
        </authorList>
    </citation>
    <scope>NUCLEOTIDE SEQUENCE [LARGE SCALE GENOMIC DNA]</scope>
</reference>
<dbReference type="EMBL" id="BLXT01002485">
    <property type="protein sequence ID" value="GFN95261.1"/>
    <property type="molecule type" value="Genomic_DNA"/>
</dbReference>
<protein>
    <submittedName>
        <fullName evidence="1">Uncharacterized protein</fullName>
    </submittedName>
</protein>
<organism evidence="1 2">
    <name type="scientific">Plakobranchus ocellatus</name>
    <dbReference type="NCBI Taxonomy" id="259542"/>
    <lineage>
        <taxon>Eukaryota</taxon>
        <taxon>Metazoa</taxon>
        <taxon>Spiralia</taxon>
        <taxon>Lophotrochozoa</taxon>
        <taxon>Mollusca</taxon>
        <taxon>Gastropoda</taxon>
        <taxon>Heterobranchia</taxon>
        <taxon>Euthyneura</taxon>
        <taxon>Panpulmonata</taxon>
        <taxon>Sacoglossa</taxon>
        <taxon>Placobranchoidea</taxon>
        <taxon>Plakobranchidae</taxon>
        <taxon>Plakobranchus</taxon>
    </lineage>
</organism>
<dbReference type="Proteomes" id="UP000735302">
    <property type="component" value="Unassembled WGS sequence"/>
</dbReference>
<accession>A0AAV3ZKZ8</accession>
<sequence>MNHFTIKPRQQHKARAAHVTRHPSGITCHPRPVIHNRSLIILYTSFISHRSLSVTCDASLLTRYTSFISHRLLSVTCDPSLLTCYTHCQPHSSPVTCDPSLDTRDQ</sequence>
<evidence type="ECO:0000313" key="2">
    <source>
        <dbReference type="Proteomes" id="UP000735302"/>
    </source>
</evidence>
<dbReference type="AlphaFoldDB" id="A0AAV3ZKZ8"/>